<protein>
    <submittedName>
        <fullName evidence="1">Uncharacterized protein</fullName>
    </submittedName>
</protein>
<gene>
    <name evidence="1" type="ORF">PDIGIT_LOCUS13530</name>
</gene>
<name>A0A9W4XQB4_9PLEO</name>
<keyword evidence="2" id="KW-1185">Reference proteome</keyword>
<sequence length="431" mass="48776">MNTIKMLQQFTDRNRQKSLEEFFEALKNMRFQKDGPATYKPRPIEFPAFHPQLPPPLLAKLLDLATESKMYDIGRSLLFSDDWEGPLIHPGLHCDWIVGASIVRFGTMAGENDLVLKIVNQNGTITTDSATHRMSHDLLTALFCSQIKLHRWNSIRGMQEYVLANPGYRLLPEMLSTFAAELLRSSSKPPDSEEDAPPLADNVACHAFTDFLFRWEHLIFHDLSNELHSILAILSTVSTEWKLYCAQFLSFSITQGIKLHVNDFNRILSGIADVYGSSKARETVQMWCYTAPEVLSVYTAPGGLPGMPQYRVDAGQEYRSKPPNIVITHPSGEASLVIKNRMRFNRQTIRIIVDRVKEEEVERRQGEGEGEGLDDVQQRQEQLRETLRWALGFLCRLGADWDDVVGELGEFAELAGVEGLARPSPYPRAAV</sequence>
<dbReference type="Proteomes" id="UP001152607">
    <property type="component" value="Unassembled WGS sequence"/>
</dbReference>
<dbReference type="EMBL" id="CAOQHR010000010">
    <property type="protein sequence ID" value="CAI6340354.1"/>
    <property type="molecule type" value="Genomic_DNA"/>
</dbReference>
<dbReference type="AlphaFoldDB" id="A0A9W4XQB4"/>
<reference evidence="1" key="1">
    <citation type="submission" date="2023-01" db="EMBL/GenBank/DDBJ databases">
        <authorList>
            <person name="Van Ghelder C."/>
            <person name="Rancurel C."/>
        </authorList>
    </citation>
    <scope>NUCLEOTIDE SEQUENCE</scope>
    <source>
        <strain evidence="1">CNCM I-4278</strain>
    </source>
</reference>
<dbReference type="OrthoDB" id="5341924at2759"/>
<evidence type="ECO:0000313" key="1">
    <source>
        <dbReference type="EMBL" id="CAI6340354.1"/>
    </source>
</evidence>
<evidence type="ECO:0000313" key="2">
    <source>
        <dbReference type="Proteomes" id="UP001152607"/>
    </source>
</evidence>
<proteinExistence type="predicted"/>
<comment type="caution">
    <text evidence="1">The sequence shown here is derived from an EMBL/GenBank/DDBJ whole genome shotgun (WGS) entry which is preliminary data.</text>
</comment>
<accession>A0A9W4XQB4</accession>
<organism evidence="1 2">
    <name type="scientific">Periconia digitata</name>
    <dbReference type="NCBI Taxonomy" id="1303443"/>
    <lineage>
        <taxon>Eukaryota</taxon>
        <taxon>Fungi</taxon>
        <taxon>Dikarya</taxon>
        <taxon>Ascomycota</taxon>
        <taxon>Pezizomycotina</taxon>
        <taxon>Dothideomycetes</taxon>
        <taxon>Pleosporomycetidae</taxon>
        <taxon>Pleosporales</taxon>
        <taxon>Massarineae</taxon>
        <taxon>Periconiaceae</taxon>
        <taxon>Periconia</taxon>
    </lineage>
</organism>